<dbReference type="Pfam" id="PF02875">
    <property type="entry name" value="Mur_ligase_C"/>
    <property type="match status" value="1"/>
</dbReference>
<dbReference type="SUPFAM" id="SSF53244">
    <property type="entry name" value="MurD-like peptide ligases, peptide-binding domain"/>
    <property type="match status" value="1"/>
</dbReference>
<keyword evidence="7" id="KW-0436">Ligase</keyword>
<dbReference type="GO" id="GO:0009252">
    <property type="term" value="P:peptidoglycan biosynthetic process"/>
    <property type="evidence" value="ECO:0007669"/>
    <property type="project" value="UniProtKB-UniRule"/>
</dbReference>
<dbReference type="KEGG" id="avu:BK816_05690"/>
<keyword evidence="3 7" id="KW-0133">Cell shape</keyword>
<dbReference type="InterPro" id="IPR005761">
    <property type="entry name" value="UDP-N-AcMur-Glu-dNH2Pim_ligase"/>
</dbReference>
<dbReference type="InterPro" id="IPR000713">
    <property type="entry name" value="Mur_ligase_N"/>
</dbReference>
<feature type="domain" description="Mur ligase central" evidence="11">
    <location>
        <begin position="129"/>
        <end position="343"/>
    </location>
</feature>
<dbReference type="GO" id="GO:0051301">
    <property type="term" value="P:cell division"/>
    <property type="evidence" value="ECO:0007669"/>
    <property type="project" value="UniProtKB-KW"/>
</dbReference>
<organism evidence="12 13">
    <name type="scientific">Boudabousia tangfeifanii</name>
    <dbReference type="NCBI Taxonomy" id="1912795"/>
    <lineage>
        <taxon>Bacteria</taxon>
        <taxon>Bacillati</taxon>
        <taxon>Actinomycetota</taxon>
        <taxon>Actinomycetes</taxon>
        <taxon>Actinomycetales</taxon>
        <taxon>Actinomycetaceae</taxon>
        <taxon>Boudabousia</taxon>
    </lineage>
</organism>
<dbReference type="GO" id="GO:0000287">
    <property type="term" value="F:magnesium ion binding"/>
    <property type="evidence" value="ECO:0007669"/>
    <property type="project" value="UniProtKB-UniRule"/>
</dbReference>
<dbReference type="PANTHER" id="PTHR23135">
    <property type="entry name" value="MUR LIGASE FAMILY MEMBER"/>
    <property type="match status" value="1"/>
</dbReference>
<feature type="binding site" evidence="7">
    <location>
        <position position="212"/>
    </location>
    <ligand>
        <name>UDP-N-acetyl-alpha-D-muramoyl-L-alanyl-D-glutamate</name>
        <dbReference type="ChEBI" id="CHEBI:83900"/>
    </ligand>
</feature>
<evidence type="ECO:0000256" key="7">
    <source>
        <dbReference type="HAMAP-Rule" id="MF_00208"/>
    </source>
</evidence>
<evidence type="ECO:0000256" key="1">
    <source>
        <dbReference type="ARBA" id="ARBA00005898"/>
    </source>
</evidence>
<reference evidence="12 13" key="1">
    <citation type="submission" date="2016-10" db="EMBL/GenBank/DDBJ databases">
        <title>Actinomyces aegypiusis sp. nov., isolated from the Aegypius monachus in Qinghai Tibet Plateau China.</title>
        <authorList>
            <person name="Wang Y."/>
        </authorList>
    </citation>
    <scope>NUCLEOTIDE SEQUENCE [LARGE SCALE GENOMIC DNA]</scope>
    <source>
        <strain evidence="12 13">VUL4_3</strain>
    </source>
</reference>
<keyword evidence="4 7" id="KW-0573">Peptidoglycan synthesis</keyword>
<evidence type="ECO:0000259" key="11">
    <source>
        <dbReference type="Pfam" id="PF08245"/>
    </source>
</evidence>
<dbReference type="InterPro" id="IPR004101">
    <property type="entry name" value="Mur_ligase_C"/>
</dbReference>
<dbReference type="InterPro" id="IPR035911">
    <property type="entry name" value="MurE/MurF_N"/>
</dbReference>
<feature type="domain" description="Mur ligase N-terminal catalytic" evidence="9">
    <location>
        <begin position="36"/>
        <end position="83"/>
    </location>
</feature>
<dbReference type="EC" id="6.3.2.-" evidence="7"/>
<feature type="domain" description="Mur ligase C-terminal" evidence="10">
    <location>
        <begin position="365"/>
        <end position="513"/>
    </location>
</feature>
<evidence type="ECO:0000256" key="2">
    <source>
        <dbReference type="ARBA" id="ARBA00022618"/>
    </source>
</evidence>
<dbReference type="InterPro" id="IPR036615">
    <property type="entry name" value="Mur_ligase_C_dom_sf"/>
</dbReference>
<sequence>MAFRDFAPVSNEGVTIAELCQTHGLACLQGEQQTVIKQVSLDSQQVLPQGLFIALPGAKTHGIKYLAGALKLGATAVLTDPAGAEQAFEAGELPKDFVVLTHPQPRQIAGEVAAQIFSSPSQAVAVYGVTGTNGKTTTTYLLRAALGAKNNPQAQDQPLVETKQCGVIGTVAVEIGGAKIPSVRTSVEAPLLQQLLAYAKEKSVPQLAIEVSSHALELGRVNATKFKVVGFLNLQRDHLDFHGTMEDYFQAKAKLFTPKYATQGVVCIDDEWGQKLAKTSEIDVVTVAVEKVADWTAKNLQASEDHRGTHFELHGPQGQVVSALAPLPGNYNVENTAMAIVMAIAGGVEPQLAADAIAHSAQVPGRMQVAQGRTDTTPLVVVDYAHTTDALTGAIAALRDRTEGNMLVVFGATGERDRGKRADMGQTVCAHAEVALVTEDDPYDEDPAQIRKEVLAGCPNEPVSFKVAKELLATPDHTRESAVVLEIDGREKAIITALKLATPQDTVLLAGRGHETIQMVAGVPVHLDDNQVVVDYYASGEESHEC</sequence>
<dbReference type="EMBL" id="CP017812">
    <property type="protein sequence ID" value="AOZ73487.1"/>
    <property type="molecule type" value="Genomic_DNA"/>
</dbReference>
<dbReference type="Gene3D" id="3.40.1390.10">
    <property type="entry name" value="MurE/MurF, N-terminal domain"/>
    <property type="match status" value="1"/>
</dbReference>
<dbReference type="GO" id="GO:0005524">
    <property type="term" value="F:ATP binding"/>
    <property type="evidence" value="ECO:0007669"/>
    <property type="project" value="UniProtKB-UniRule"/>
</dbReference>
<dbReference type="GO" id="GO:0005737">
    <property type="term" value="C:cytoplasm"/>
    <property type="evidence" value="ECO:0007669"/>
    <property type="project" value="UniProtKB-SubCell"/>
</dbReference>
<dbReference type="NCBIfam" id="TIGR01085">
    <property type="entry name" value="murE"/>
    <property type="match status" value="1"/>
</dbReference>
<dbReference type="Pfam" id="PF01225">
    <property type="entry name" value="Mur_ligase"/>
    <property type="match status" value="1"/>
</dbReference>
<keyword evidence="7" id="KW-0963">Cytoplasm</keyword>
<dbReference type="Proteomes" id="UP000176288">
    <property type="component" value="Chromosome"/>
</dbReference>
<keyword evidence="2 7" id="KW-0132">Cell division</keyword>
<keyword evidence="6 7" id="KW-0961">Cell wall biogenesis/degradation</keyword>
<feature type="binding site" evidence="7">
    <location>
        <position position="43"/>
    </location>
    <ligand>
        <name>UDP-N-acetyl-alpha-D-muramoyl-L-alanyl-D-glutamate</name>
        <dbReference type="ChEBI" id="CHEBI:83900"/>
    </ligand>
</feature>
<accession>A0A1D9MMG1</accession>
<keyword evidence="7" id="KW-0067">ATP-binding</keyword>
<dbReference type="InterPro" id="IPR036565">
    <property type="entry name" value="Mur-like_cat_sf"/>
</dbReference>
<dbReference type="SUPFAM" id="SSF53623">
    <property type="entry name" value="MurD-like peptide ligases, catalytic domain"/>
    <property type="match status" value="1"/>
</dbReference>
<dbReference type="GO" id="GO:0071555">
    <property type="term" value="P:cell wall organization"/>
    <property type="evidence" value="ECO:0007669"/>
    <property type="project" value="UniProtKB-KW"/>
</dbReference>
<dbReference type="InterPro" id="IPR013221">
    <property type="entry name" value="Mur_ligase_cen"/>
</dbReference>
<dbReference type="HAMAP" id="MF_00208">
    <property type="entry name" value="MurE"/>
    <property type="match status" value="1"/>
</dbReference>
<evidence type="ECO:0000259" key="9">
    <source>
        <dbReference type="Pfam" id="PF01225"/>
    </source>
</evidence>
<evidence type="ECO:0000313" key="12">
    <source>
        <dbReference type="EMBL" id="AOZ73487.1"/>
    </source>
</evidence>
<feature type="binding site" evidence="7">
    <location>
        <position position="220"/>
    </location>
    <ligand>
        <name>UDP-N-acetyl-alpha-D-muramoyl-L-alanyl-D-glutamate</name>
        <dbReference type="ChEBI" id="CHEBI:83900"/>
    </ligand>
</feature>
<dbReference type="STRING" id="1912795.BK816_05690"/>
<gene>
    <name evidence="7" type="primary">murE</name>
    <name evidence="12" type="ORF">BK816_05690</name>
</gene>
<comment type="function">
    <text evidence="7">Catalyzes the addition of an amino acid to the nucleotide precursor UDP-N-acetylmuramoyl-L-alanyl-D-glutamate (UMAG) in the biosynthesis of bacterial cell-wall peptidoglycan.</text>
</comment>
<comment type="cofactor">
    <cofactor evidence="7">
        <name>Mg(2+)</name>
        <dbReference type="ChEBI" id="CHEBI:18420"/>
    </cofactor>
</comment>
<evidence type="ECO:0000259" key="10">
    <source>
        <dbReference type="Pfam" id="PF02875"/>
    </source>
</evidence>
<keyword evidence="13" id="KW-1185">Reference proteome</keyword>
<keyword evidence="7" id="KW-0460">Magnesium</keyword>
<feature type="binding site" evidence="7">
    <location>
        <begin position="131"/>
        <end position="137"/>
    </location>
    <ligand>
        <name>ATP</name>
        <dbReference type="ChEBI" id="CHEBI:30616"/>
    </ligand>
</feature>
<keyword evidence="7" id="KW-0547">Nucleotide-binding</keyword>
<protein>
    <recommendedName>
        <fullName evidence="7">UDP-N-acetylmuramyl-tripeptide synthetase</fullName>
        <ecNumber evidence="7">6.3.2.-</ecNumber>
    </recommendedName>
    <alternativeName>
        <fullName evidence="7">UDP-MurNAc-tripeptide synthetase</fullName>
    </alternativeName>
</protein>
<dbReference type="SUPFAM" id="SSF63418">
    <property type="entry name" value="MurE/MurF N-terminal domain"/>
    <property type="match status" value="1"/>
</dbReference>
<comment type="subcellular location">
    <subcellularLocation>
        <location evidence="7 8">Cytoplasm</location>
    </subcellularLocation>
</comment>
<dbReference type="Gene3D" id="3.90.190.20">
    <property type="entry name" value="Mur ligase, C-terminal domain"/>
    <property type="match status" value="1"/>
</dbReference>
<feature type="binding site" evidence="7">
    <location>
        <position position="41"/>
    </location>
    <ligand>
        <name>UDP-N-acetyl-alpha-D-muramoyl-L-alanyl-D-glutamate</name>
        <dbReference type="ChEBI" id="CHEBI:83900"/>
    </ligand>
</feature>
<dbReference type="GO" id="GO:0016881">
    <property type="term" value="F:acid-amino acid ligase activity"/>
    <property type="evidence" value="ECO:0007669"/>
    <property type="project" value="UniProtKB-UniRule"/>
</dbReference>
<keyword evidence="5 7" id="KW-0131">Cell cycle</keyword>
<name>A0A1D9MMG1_9ACTO</name>
<comment type="PTM">
    <text evidence="7">Carboxylation is probably crucial for Mg(2+) binding and, consequently, for the gamma-phosphate positioning of ATP.</text>
</comment>
<evidence type="ECO:0000313" key="13">
    <source>
        <dbReference type="Proteomes" id="UP000176288"/>
    </source>
</evidence>
<comment type="pathway">
    <text evidence="7 8">Cell wall biogenesis; peptidoglycan biosynthesis.</text>
</comment>
<comment type="similarity">
    <text evidence="1 7">Belongs to the MurCDEF family. MurE subfamily.</text>
</comment>
<dbReference type="AlphaFoldDB" id="A0A1D9MMG1"/>
<dbReference type="GO" id="GO:0008360">
    <property type="term" value="P:regulation of cell shape"/>
    <property type="evidence" value="ECO:0007669"/>
    <property type="project" value="UniProtKB-KW"/>
</dbReference>
<dbReference type="UniPathway" id="UPA00219"/>
<dbReference type="Gene3D" id="3.40.1190.10">
    <property type="entry name" value="Mur-like, catalytic domain"/>
    <property type="match status" value="1"/>
</dbReference>
<evidence type="ECO:0000256" key="8">
    <source>
        <dbReference type="RuleBase" id="RU004135"/>
    </source>
</evidence>
<proteinExistence type="inferred from homology"/>
<evidence type="ECO:0000256" key="4">
    <source>
        <dbReference type="ARBA" id="ARBA00022984"/>
    </source>
</evidence>
<evidence type="ECO:0000256" key="5">
    <source>
        <dbReference type="ARBA" id="ARBA00023306"/>
    </source>
</evidence>
<comment type="caution">
    <text evidence="7">Lacks conserved residue(s) required for the propagation of feature annotation.</text>
</comment>
<evidence type="ECO:0000256" key="3">
    <source>
        <dbReference type="ARBA" id="ARBA00022960"/>
    </source>
</evidence>
<dbReference type="Pfam" id="PF08245">
    <property type="entry name" value="Mur_ligase_M"/>
    <property type="match status" value="1"/>
</dbReference>
<dbReference type="PANTHER" id="PTHR23135:SF4">
    <property type="entry name" value="UDP-N-ACETYLMURAMOYL-L-ALANYL-D-GLUTAMATE--2,6-DIAMINOPIMELATE LIGASE MURE HOMOLOG, CHLOROPLASTIC"/>
    <property type="match status" value="1"/>
</dbReference>
<feature type="modified residue" description="N6-carboxylysine" evidence="7">
    <location>
        <position position="252"/>
    </location>
</feature>
<evidence type="ECO:0000256" key="6">
    <source>
        <dbReference type="ARBA" id="ARBA00023316"/>
    </source>
</evidence>